<proteinExistence type="predicted"/>
<dbReference type="PANTHER" id="PTHR37840:SF1">
    <property type="entry name" value="L-FUCOSE ISOMERASE"/>
    <property type="match status" value="1"/>
</dbReference>
<dbReference type="Proteomes" id="UP000649604">
    <property type="component" value="Unassembled WGS sequence"/>
</dbReference>
<dbReference type="GO" id="GO:0005737">
    <property type="term" value="C:cytoplasm"/>
    <property type="evidence" value="ECO:0007669"/>
    <property type="project" value="InterPro"/>
</dbReference>
<dbReference type="AlphaFoldDB" id="A0A9D5JZ00"/>
<feature type="non-terminal residue" evidence="3">
    <location>
        <position position="305"/>
    </location>
</feature>
<reference evidence="3" key="1">
    <citation type="submission" date="2019-11" db="EMBL/GenBank/DDBJ databases">
        <title>Microbial mats filling the niche in hypersaline microbial mats.</title>
        <authorList>
            <person name="Wong H.L."/>
            <person name="Macleod F.I."/>
            <person name="White R.A. III"/>
            <person name="Burns B.P."/>
        </authorList>
    </citation>
    <scope>NUCLEOTIDE SEQUENCE</scope>
    <source>
        <strain evidence="3">Rbin_158</strain>
    </source>
</reference>
<protein>
    <recommendedName>
        <fullName evidence="5">Fucose isomerase</fullName>
    </recommendedName>
</protein>
<dbReference type="GO" id="GO:0008790">
    <property type="term" value="F:arabinose isomerase activity"/>
    <property type="evidence" value="ECO:0007669"/>
    <property type="project" value="TreeGrafter"/>
</dbReference>
<evidence type="ECO:0000313" key="3">
    <source>
        <dbReference type="EMBL" id="MBD3326718.1"/>
    </source>
</evidence>
<keyword evidence="1" id="KW-0413">Isomerase</keyword>
<keyword evidence="2" id="KW-0119">Carbohydrate metabolism</keyword>
<dbReference type="GO" id="GO:0042355">
    <property type="term" value="P:L-fucose catabolic process"/>
    <property type="evidence" value="ECO:0007669"/>
    <property type="project" value="TreeGrafter"/>
</dbReference>
<comment type="caution">
    <text evidence="3">The sequence shown here is derived from an EMBL/GenBank/DDBJ whole genome shotgun (WGS) entry which is preliminary data.</text>
</comment>
<sequence length="305" mass="34017">MEKVILLSNGDFRDSAGVVTWPKQEETLKLVEAAFAKLGVETERGNPFKEDKQHGFITTQAEGCRIFAELDPHAPVVVVMAAWVWAHHLASCFKLHKGPVLLLGNFDGTWPGLVALLNHSATYDRLGIRHSKIWSQSFTEDDAFLSNLKTWIETGVISYPADHITNLHDLNLPSDAEKFGQEMAATILRHKRILGQMDPGCMGMLNAVISPDKLAAIGMPLELLSQSDLLAEMGLVSQEEAEQNFSWLKERGVTFHFGSDEANDLTERQVLEQMKMYIAAGRIYRRYGLSAIGIPYQYGLVRCTS</sequence>
<dbReference type="SUPFAM" id="SSF53743">
    <property type="entry name" value="FucI/AraA N-terminal and middle domains"/>
    <property type="match status" value="1"/>
</dbReference>
<dbReference type="EMBL" id="WJJP01000624">
    <property type="protein sequence ID" value="MBD3326718.1"/>
    <property type="molecule type" value="Genomic_DNA"/>
</dbReference>
<name>A0A9D5JZ00_9BACT</name>
<gene>
    <name evidence="3" type="ORF">GF339_19195</name>
</gene>
<dbReference type="InterPro" id="IPR009015">
    <property type="entry name" value="Fucose_isomerase_N/cen_sf"/>
</dbReference>
<dbReference type="GO" id="GO:0019571">
    <property type="term" value="P:D-arabinose catabolic process"/>
    <property type="evidence" value="ECO:0007669"/>
    <property type="project" value="TreeGrafter"/>
</dbReference>
<dbReference type="PANTHER" id="PTHR37840">
    <property type="entry name" value="L-FUCOSE ISOMERASE"/>
    <property type="match status" value="1"/>
</dbReference>
<evidence type="ECO:0000313" key="4">
    <source>
        <dbReference type="Proteomes" id="UP000649604"/>
    </source>
</evidence>
<evidence type="ECO:0000256" key="1">
    <source>
        <dbReference type="ARBA" id="ARBA00023235"/>
    </source>
</evidence>
<organism evidence="3 4">
    <name type="scientific">candidate division KSB3 bacterium</name>
    <dbReference type="NCBI Taxonomy" id="2044937"/>
    <lineage>
        <taxon>Bacteria</taxon>
        <taxon>candidate division KSB3</taxon>
    </lineage>
</organism>
<dbReference type="InterPro" id="IPR005763">
    <property type="entry name" value="Fucose_isomerase"/>
</dbReference>
<dbReference type="GO" id="GO:0030145">
    <property type="term" value="F:manganese ion binding"/>
    <property type="evidence" value="ECO:0007669"/>
    <property type="project" value="InterPro"/>
</dbReference>
<dbReference type="GO" id="GO:0008736">
    <property type="term" value="F:L-fucose isomerase activity"/>
    <property type="evidence" value="ECO:0007669"/>
    <property type="project" value="InterPro"/>
</dbReference>
<accession>A0A9D5JZ00</accession>
<evidence type="ECO:0008006" key="5">
    <source>
        <dbReference type="Google" id="ProtNLM"/>
    </source>
</evidence>
<evidence type="ECO:0000256" key="2">
    <source>
        <dbReference type="ARBA" id="ARBA00023277"/>
    </source>
</evidence>